<evidence type="ECO:0000256" key="2">
    <source>
        <dbReference type="ARBA" id="ARBA00022692"/>
    </source>
</evidence>
<dbReference type="HOGENOM" id="CLU_026460_2_0_1"/>
<feature type="transmembrane region" description="Helical" evidence="5">
    <location>
        <begin position="408"/>
        <end position="429"/>
    </location>
</feature>
<dbReference type="EMBL" id="KE651168">
    <property type="protein sequence ID" value="EEB06473.2"/>
    <property type="molecule type" value="Genomic_DNA"/>
</dbReference>
<evidence type="ECO:0000256" key="4">
    <source>
        <dbReference type="ARBA" id="ARBA00023136"/>
    </source>
</evidence>
<feature type="transmembrane region" description="Helical" evidence="5">
    <location>
        <begin position="18"/>
        <end position="36"/>
    </location>
</feature>
<gene>
    <name evidence="6" type="ORF">SJAG_01514</name>
</gene>
<keyword evidence="3 5" id="KW-1133">Transmembrane helix</keyword>
<name>B6JY55_SCHJY</name>
<evidence type="ECO:0000256" key="3">
    <source>
        <dbReference type="ARBA" id="ARBA00022989"/>
    </source>
</evidence>
<evidence type="ECO:0000256" key="1">
    <source>
        <dbReference type="ARBA" id="ARBA00004141"/>
    </source>
</evidence>
<evidence type="ECO:0000256" key="5">
    <source>
        <dbReference type="SAM" id="Phobius"/>
    </source>
</evidence>
<dbReference type="GO" id="GO:0016020">
    <property type="term" value="C:membrane"/>
    <property type="evidence" value="ECO:0007669"/>
    <property type="project" value="UniProtKB-SubCell"/>
</dbReference>
<reference evidence="6 7" key="1">
    <citation type="journal article" date="2011" name="Science">
        <title>Comparative functional genomics of the fission yeasts.</title>
        <authorList>
            <person name="Rhind N."/>
            <person name="Chen Z."/>
            <person name="Yassour M."/>
            <person name="Thompson D.A."/>
            <person name="Haas B.J."/>
            <person name="Habib N."/>
            <person name="Wapinski I."/>
            <person name="Roy S."/>
            <person name="Lin M.F."/>
            <person name="Heiman D.I."/>
            <person name="Young S.K."/>
            <person name="Furuya K."/>
            <person name="Guo Y."/>
            <person name="Pidoux A."/>
            <person name="Chen H.M."/>
            <person name="Robbertse B."/>
            <person name="Goldberg J.M."/>
            <person name="Aoki K."/>
            <person name="Bayne E.H."/>
            <person name="Berlin A.M."/>
            <person name="Desjardins C.A."/>
            <person name="Dobbs E."/>
            <person name="Dukaj L."/>
            <person name="Fan L."/>
            <person name="FitzGerald M.G."/>
            <person name="French C."/>
            <person name="Gujja S."/>
            <person name="Hansen K."/>
            <person name="Keifenheim D."/>
            <person name="Levin J.Z."/>
            <person name="Mosher R.A."/>
            <person name="Mueller C.A."/>
            <person name="Pfiffner J."/>
            <person name="Priest M."/>
            <person name="Russ C."/>
            <person name="Smialowska A."/>
            <person name="Swoboda P."/>
            <person name="Sykes S.M."/>
            <person name="Vaughn M."/>
            <person name="Vengrova S."/>
            <person name="Yoder R."/>
            <person name="Zeng Q."/>
            <person name="Allshire R."/>
            <person name="Baulcombe D."/>
            <person name="Birren B.W."/>
            <person name="Brown W."/>
            <person name="Ekwall K."/>
            <person name="Kellis M."/>
            <person name="Leatherwood J."/>
            <person name="Levin H."/>
            <person name="Margalit H."/>
            <person name="Martienssen R."/>
            <person name="Nieduszynski C.A."/>
            <person name="Spatafora J.W."/>
            <person name="Friedman N."/>
            <person name="Dalgaard J.Z."/>
            <person name="Baumann P."/>
            <person name="Niki H."/>
            <person name="Regev A."/>
            <person name="Nusbaum C."/>
        </authorList>
    </citation>
    <scope>NUCLEOTIDE SEQUENCE [LARGE SCALE GENOMIC DNA]</scope>
    <source>
        <strain evidence="7">yFS275 / FY16936</strain>
    </source>
</reference>
<dbReference type="PANTHER" id="PTHR31794">
    <property type="entry name" value="AUXIN EFFLUX TRANSPORTER FAMILY PROTEIN (EUROFUNG)"/>
    <property type="match status" value="1"/>
</dbReference>
<dbReference type="GeneID" id="7048699"/>
<dbReference type="OMA" id="WSWGYHI"/>
<keyword evidence="2 5" id="KW-0812">Transmembrane</keyword>
<feature type="transmembrane region" description="Helical" evidence="5">
    <location>
        <begin position="79"/>
        <end position="100"/>
    </location>
</feature>
<comment type="subcellular location">
    <subcellularLocation>
        <location evidence="1">Membrane</location>
        <topology evidence="1">Multi-pass membrane protein</topology>
    </subcellularLocation>
</comment>
<keyword evidence="7" id="KW-1185">Reference proteome</keyword>
<dbReference type="GO" id="GO:0055085">
    <property type="term" value="P:transmembrane transport"/>
    <property type="evidence" value="ECO:0007669"/>
    <property type="project" value="InterPro"/>
</dbReference>
<dbReference type="AlphaFoldDB" id="B6JY55"/>
<organism evidence="6 7">
    <name type="scientific">Schizosaccharomyces japonicus (strain yFS275 / FY16936)</name>
    <name type="common">Fission yeast</name>
    <dbReference type="NCBI Taxonomy" id="402676"/>
    <lineage>
        <taxon>Eukaryota</taxon>
        <taxon>Fungi</taxon>
        <taxon>Dikarya</taxon>
        <taxon>Ascomycota</taxon>
        <taxon>Taphrinomycotina</taxon>
        <taxon>Schizosaccharomycetes</taxon>
        <taxon>Schizosaccharomycetales</taxon>
        <taxon>Schizosaccharomycetaceae</taxon>
        <taxon>Schizosaccharomyces</taxon>
    </lineage>
</organism>
<feature type="transmembrane region" description="Helical" evidence="5">
    <location>
        <begin position="441"/>
        <end position="466"/>
    </location>
</feature>
<feature type="transmembrane region" description="Helical" evidence="5">
    <location>
        <begin position="48"/>
        <end position="67"/>
    </location>
</feature>
<evidence type="ECO:0000313" key="7">
    <source>
        <dbReference type="Proteomes" id="UP000001744"/>
    </source>
</evidence>
<dbReference type="Pfam" id="PF03547">
    <property type="entry name" value="Mem_trans"/>
    <property type="match status" value="1"/>
</dbReference>
<dbReference type="JaponicusDB" id="SJAG_01514"/>
<proteinExistence type="predicted"/>
<dbReference type="eggNOG" id="KOG2722">
    <property type="taxonomic scope" value="Eukaryota"/>
</dbReference>
<feature type="transmembrane region" description="Helical" evidence="5">
    <location>
        <begin position="293"/>
        <end position="313"/>
    </location>
</feature>
<dbReference type="OrthoDB" id="2499604at2759"/>
<evidence type="ECO:0000313" key="6">
    <source>
        <dbReference type="EMBL" id="EEB06473.2"/>
    </source>
</evidence>
<dbReference type="STRING" id="402676.B6JY55"/>
<accession>B6JY55</accession>
<keyword evidence="4 5" id="KW-0472">Membrane</keyword>
<dbReference type="RefSeq" id="XP_002172766.2">
    <property type="nucleotide sequence ID" value="XM_002172730.2"/>
</dbReference>
<protein>
    <submittedName>
        <fullName evidence="6">Auxin family transmembrane transporter</fullName>
    </submittedName>
</protein>
<dbReference type="InterPro" id="IPR004776">
    <property type="entry name" value="Mem_transp_PIN-like"/>
</dbReference>
<dbReference type="PANTHER" id="PTHR31794:SF2">
    <property type="entry name" value="AUXIN EFFLUX TRANSPORTER FAMILY PROTEIN (EUROFUNG)"/>
    <property type="match status" value="1"/>
</dbReference>
<sequence>MQLGGLGNVDLWSLLKPIFESDLEVIFVALGGYLLARNGFLTRQSQKVLSNLNVYFFMSCLVFEKIAGSLTLESLIDLWLLPILYTIITAASVFVAYVLARIFRLSKRERNFATACIAFQNSNSLPLAMITSLAATADGLLWDRVPNDSRAQVTSRGIMYLLIFSQLGQALRWSYGFRVLLGPNQPPDELDEMPPSESISVYEQAAEQERLLGTSNDESELAALTANEGIPTDERNLTAFRDALAHKHGHLVKPPQPVSNSTSTIVESDADISTKSRFRKAVVLILDFFSPPLYSMLLALFVAMVPPIQRLFFEKGAFLERSITSGVRMAGRAAVPQILVVLGASLATDMTGNGPDAVDSYRRKHPNREKRLIFVCLFGRMIAVPLLLLPLFAIVARYTPFSTFDDPIFVVVIFLLVGSPTAIQLTQICQLNGVFERECAIILWWSYVVLTPPNSLVLNLASLLVVKWAK</sequence>
<feature type="transmembrane region" description="Helical" evidence="5">
    <location>
        <begin position="372"/>
        <end position="396"/>
    </location>
</feature>
<dbReference type="Proteomes" id="UP000001744">
    <property type="component" value="Unassembled WGS sequence"/>
</dbReference>
<dbReference type="VEuPathDB" id="FungiDB:SJAG_01514"/>